<gene>
    <name evidence="2" type="ORF">STA1M1_02660</name>
</gene>
<sequence>MRLVLAFLAVIGFAGGAAADGTGPVVPAATGDPHPEGSDYWRIHHMDMLKHDRDLTMRDGVRDLSPDDLAINASIGECFDCHAVKDEAGDYVTFADDRHFCRVCHDYAAVTVDCFSCHRSTPSNESAVAYRTMAGPEDPSSIEAYLSRVAQEMNE</sequence>
<comment type="caution">
    <text evidence="2">The sequence shown here is derived from an EMBL/GenBank/DDBJ whole genome shotgun (WGS) entry which is preliminary data.</text>
</comment>
<dbReference type="Proteomes" id="UP001144205">
    <property type="component" value="Unassembled WGS sequence"/>
</dbReference>
<dbReference type="SUPFAM" id="SSF48695">
    <property type="entry name" value="Multiheme cytochromes"/>
    <property type="match status" value="1"/>
</dbReference>
<accession>A0ABQ5LN06</accession>
<evidence type="ECO:0000313" key="2">
    <source>
        <dbReference type="EMBL" id="GKY86397.1"/>
    </source>
</evidence>
<protein>
    <recommendedName>
        <fullName evidence="4">Hdr-like menaquinol oxidoreductase cytochrome c subunit</fullName>
    </recommendedName>
</protein>
<organism evidence="2 3">
    <name type="scientific">Sinisalibacter aestuarii</name>
    <dbReference type="NCBI Taxonomy" id="2949426"/>
    <lineage>
        <taxon>Bacteria</taxon>
        <taxon>Pseudomonadati</taxon>
        <taxon>Pseudomonadota</taxon>
        <taxon>Alphaproteobacteria</taxon>
        <taxon>Rhodobacterales</taxon>
        <taxon>Roseobacteraceae</taxon>
        <taxon>Sinisalibacter</taxon>
    </lineage>
</organism>
<dbReference type="Gene3D" id="3.90.10.10">
    <property type="entry name" value="Cytochrome C3"/>
    <property type="match status" value="1"/>
</dbReference>
<keyword evidence="1" id="KW-0732">Signal</keyword>
<dbReference type="RefSeq" id="WP_281840362.1">
    <property type="nucleotide sequence ID" value="NZ_BROH01000001.1"/>
</dbReference>
<keyword evidence="3" id="KW-1185">Reference proteome</keyword>
<evidence type="ECO:0008006" key="4">
    <source>
        <dbReference type="Google" id="ProtNLM"/>
    </source>
</evidence>
<feature type="signal peptide" evidence="1">
    <location>
        <begin position="1"/>
        <end position="19"/>
    </location>
</feature>
<evidence type="ECO:0000313" key="3">
    <source>
        <dbReference type="Proteomes" id="UP001144205"/>
    </source>
</evidence>
<reference evidence="2" key="1">
    <citation type="journal article" date="2023" name="Int. J. Syst. Evol. Microbiol.">
        <title>Sinisalibacter aestuarii sp. nov., isolated from estuarine sediment of the Arakawa River.</title>
        <authorList>
            <person name="Arafat S.T."/>
            <person name="Hirano S."/>
            <person name="Sato A."/>
            <person name="Takeuchi K."/>
            <person name="Yasuda T."/>
            <person name="Terahara T."/>
            <person name="Hamada M."/>
            <person name="Kobayashi T."/>
        </authorList>
    </citation>
    <scope>NUCLEOTIDE SEQUENCE</scope>
    <source>
        <strain evidence="2">B-399</strain>
    </source>
</reference>
<dbReference type="InterPro" id="IPR036280">
    <property type="entry name" value="Multihaem_cyt_sf"/>
</dbReference>
<evidence type="ECO:0000256" key="1">
    <source>
        <dbReference type="SAM" id="SignalP"/>
    </source>
</evidence>
<proteinExistence type="predicted"/>
<name>A0ABQ5LN06_9RHOB</name>
<feature type="chain" id="PRO_5046691927" description="Hdr-like menaquinol oxidoreductase cytochrome c subunit" evidence="1">
    <location>
        <begin position="20"/>
        <end position="155"/>
    </location>
</feature>
<dbReference type="EMBL" id="BROH01000001">
    <property type="protein sequence ID" value="GKY86397.1"/>
    <property type="molecule type" value="Genomic_DNA"/>
</dbReference>